<accession>A0A453AP26</accession>
<feature type="region of interest" description="Disordered" evidence="1">
    <location>
        <begin position="69"/>
        <end position="152"/>
    </location>
</feature>
<proteinExistence type="predicted"/>
<dbReference type="AlphaFoldDB" id="A0A453AP26"/>
<name>A0A453AP26_AEGTS</name>
<evidence type="ECO:0000313" key="3">
    <source>
        <dbReference type="Proteomes" id="UP000015105"/>
    </source>
</evidence>
<reference evidence="2" key="4">
    <citation type="submission" date="2019-03" db="UniProtKB">
        <authorList>
            <consortium name="EnsemblPlants"/>
        </authorList>
    </citation>
    <scope>IDENTIFICATION</scope>
</reference>
<sequence>LTSGAALRPRPRYINGSSAALRTHPSHTRSAQTVRSRAALAPVPVYFQCASASLLLLSLPPSLHPAITQLRSTLGHRPNPPPRTTHYTERVDPNPPPTKLQPHHRQVFGRDEGSTSEIRRPPSGLRPRGHVRRSASEGKIGKGKVIGLRGGD</sequence>
<protein>
    <submittedName>
        <fullName evidence="2">Uncharacterized protein</fullName>
    </submittedName>
</protein>
<evidence type="ECO:0000313" key="2">
    <source>
        <dbReference type="EnsemblPlants" id="AET2Gv20213100.1"/>
    </source>
</evidence>
<organism evidence="2 3">
    <name type="scientific">Aegilops tauschii subsp. strangulata</name>
    <name type="common">Goatgrass</name>
    <dbReference type="NCBI Taxonomy" id="200361"/>
    <lineage>
        <taxon>Eukaryota</taxon>
        <taxon>Viridiplantae</taxon>
        <taxon>Streptophyta</taxon>
        <taxon>Embryophyta</taxon>
        <taxon>Tracheophyta</taxon>
        <taxon>Spermatophyta</taxon>
        <taxon>Magnoliopsida</taxon>
        <taxon>Liliopsida</taxon>
        <taxon>Poales</taxon>
        <taxon>Poaceae</taxon>
        <taxon>BOP clade</taxon>
        <taxon>Pooideae</taxon>
        <taxon>Triticodae</taxon>
        <taxon>Triticeae</taxon>
        <taxon>Triticinae</taxon>
        <taxon>Aegilops</taxon>
    </lineage>
</organism>
<reference evidence="3" key="2">
    <citation type="journal article" date="2017" name="Nat. Plants">
        <title>The Aegilops tauschii genome reveals multiple impacts of transposons.</title>
        <authorList>
            <person name="Zhao G."/>
            <person name="Zou C."/>
            <person name="Li K."/>
            <person name="Wang K."/>
            <person name="Li T."/>
            <person name="Gao L."/>
            <person name="Zhang X."/>
            <person name="Wang H."/>
            <person name="Yang Z."/>
            <person name="Liu X."/>
            <person name="Jiang W."/>
            <person name="Mao L."/>
            <person name="Kong X."/>
            <person name="Jiao Y."/>
            <person name="Jia J."/>
        </authorList>
    </citation>
    <scope>NUCLEOTIDE SEQUENCE [LARGE SCALE GENOMIC DNA]</scope>
    <source>
        <strain evidence="3">cv. AL8/78</strain>
    </source>
</reference>
<keyword evidence="3" id="KW-1185">Reference proteome</keyword>
<dbReference type="Gramene" id="AET2Gv20213100.1">
    <property type="protein sequence ID" value="AET2Gv20213100.1"/>
    <property type="gene ID" value="AET2Gv20213100"/>
</dbReference>
<evidence type="ECO:0000256" key="1">
    <source>
        <dbReference type="SAM" id="MobiDB-lite"/>
    </source>
</evidence>
<reference evidence="2" key="5">
    <citation type="journal article" date="2021" name="G3 (Bethesda)">
        <title>Aegilops tauschii genome assembly Aet v5.0 features greater sequence contiguity and improved annotation.</title>
        <authorList>
            <person name="Wang L."/>
            <person name="Zhu T."/>
            <person name="Rodriguez J.C."/>
            <person name="Deal K.R."/>
            <person name="Dubcovsky J."/>
            <person name="McGuire P.E."/>
            <person name="Lux T."/>
            <person name="Spannagl M."/>
            <person name="Mayer K.F.X."/>
            <person name="Baldrich P."/>
            <person name="Meyers B.C."/>
            <person name="Huo N."/>
            <person name="Gu Y.Q."/>
            <person name="Zhou H."/>
            <person name="Devos K.M."/>
            <person name="Bennetzen J.L."/>
            <person name="Unver T."/>
            <person name="Budak H."/>
            <person name="Gulick P.J."/>
            <person name="Galiba G."/>
            <person name="Kalapos B."/>
            <person name="Nelson D.R."/>
            <person name="Li P."/>
            <person name="You F.M."/>
            <person name="Luo M.C."/>
            <person name="Dvorak J."/>
        </authorList>
    </citation>
    <scope>NUCLEOTIDE SEQUENCE [LARGE SCALE GENOMIC DNA]</scope>
    <source>
        <strain evidence="2">cv. AL8/78</strain>
    </source>
</reference>
<reference evidence="3" key="1">
    <citation type="journal article" date="2014" name="Science">
        <title>Ancient hybridizations among the ancestral genomes of bread wheat.</title>
        <authorList>
            <consortium name="International Wheat Genome Sequencing Consortium,"/>
            <person name="Marcussen T."/>
            <person name="Sandve S.R."/>
            <person name="Heier L."/>
            <person name="Spannagl M."/>
            <person name="Pfeifer M."/>
            <person name="Jakobsen K.S."/>
            <person name="Wulff B.B."/>
            <person name="Steuernagel B."/>
            <person name="Mayer K.F."/>
            <person name="Olsen O.A."/>
        </authorList>
    </citation>
    <scope>NUCLEOTIDE SEQUENCE [LARGE SCALE GENOMIC DNA]</scope>
    <source>
        <strain evidence="3">cv. AL8/78</strain>
    </source>
</reference>
<feature type="compositionally biased region" description="Basic and acidic residues" evidence="1">
    <location>
        <begin position="108"/>
        <end position="120"/>
    </location>
</feature>
<reference evidence="2" key="3">
    <citation type="journal article" date="2017" name="Nature">
        <title>Genome sequence of the progenitor of the wheat D genome Aegilops tauschii.</title>
        <authorList>
            <person name="Luo M.C."/>
            <person name="Gu Y.Q."/>
            <person name="Puiu D."/>
            <person name="Wang H."/>
            <person name="Twardziok S.O."/>
            <person name="Deal K.R."/>
            <person name="Huo N."/>
            <person name="Zhu T."/>
            <person name="Wang L."/>
            <person name="Wang Y."/>
            <person name="McGuire P.E."/>
            <person name="Liu S."/>
            <person name="Long H."/>
            <person name="Ramasamy R.K."/>
            <person name="Rodriguez J.C."/>
            <person name="Van S.L."/>
            <person name="Yuan L."/>
            <person name="Wang Z."/>
            <person name="Xia Z."/>
            <person name="Xiao L."/>
            <person name="Anderson O.D."/>
            <person name="Ouyang S."/>
            <person name="Liang Y."/>
            <person name="Zimin A.V."/>
            <person name="Pertea G."/>
            <person name="Qi P."/>
            <person name="Bennetzen J.L."/>
            <person name="Dai X."/>
            <person name="Dawson M.W."/>
            <person name="Muller H.G."/>
            <person name="Kugler K."/>
            <person name="Rivarola-Duarte L."/>
            <person name="Spannagl M."/>
            <person name="Mayer K.F.X."/>
            <person name="Lu F.H."/>
            <person name="Bevan M.W."/>
            <person name="Leroy P."/>
            <person name="Li P."/>
            <person name="You F.M."/>
            <person name="Sun Q."/>
            <person name="Liu Z."/>
            <person name="Lyons E."/>
            <person name="Wicker T."/>
            <person name="Salzberg S.L."/>
            <person name="Devos K.M."/>
            <person name="Dvorak J."/>
        </authorList>
    </citation>
    <scope>NUCLEOTIDE SEQUENCE [LARGE SCALE GENOMIC DNA]</scope>
    <source>
        <strain evidence="2">cv. AL8/78</strain>
    </source>
</reference>
<dbReference type="Proteomes" id="UP000015105">
    <property type="component" value="Chromosome 2D"/>
</dbReference>
<dbReference type="EnsemblPlants" id="AET2Gv20213100.1">
    <property type="protein sequence ID" value="AET2Gv20213100.1"/>
    <property type="gene ID" value="AET2Gv20213100"/>
</dbReference>